<evidence type="ECO:0000313" key="9">
    <source>
        <dbReference type="Proteomes" id="UP000197153"/>
    </source>
</evidence>
<sequence length="455" mass="46631">MQIAPPDNEISNGEIPSGKITNRDLQPWPRPVAAWSAVALFCVAAVLSYTDRQILSLLVDPIRADLGISDTQVGVLQGVAFALIYSIAGLPLGRLADMLPRRAVICAGVGLWSIGTLLCGYAPSFWVLFAGRLIVGVGEAALAPAAMSMIADMFPAERRGLATGVFVMGMTIGGGVAIAIGGAVLGLAAAGGFQGIPLLDGLAAWRAVLVLLGLAGLPLLLALLPIREPARRSEALAGETEATSLREIFAQLAAVRTVLIPVIVCCAFMSVGDFALIAWAPALLSRRYAMTPDAVGLALGSLVVVAGVVATVAGGVISDVAVKRYGPSGRIWVATLCAVLAFPFALVALASSPNQILAAVTLWTLFSSAAGTIGITAVQEIVPNRARGLSVSFIAFGNIMLGLGGGATLTGYVTDHVFADPLAIGQSLTLVIAPLAGAAILLFLHAARTARSVSR</sequence>
<feature type="transmembrane region" description="Helical" evidence="6">
    <location>
        <begin position="390"/>
        <end position="412"/>
    </location>
</feature>
<dbReference type="Gene3D" id="1.20.1250.20">
    <property type="entry name" value="MFS general substrate transporter like domains"/>
    <property type="match status" value="1"/>
</dbReference>
<feature type="transmembrane region" description="Helical" evidence="6">
    <location>
        <begin position="163"/>
        <end position="191"/>
    </location>
</feature>
<proteinExistence type="predicted"/>
<dbReference type="PROSITE" id="PS50850">
    <property type="entry name" value="MFS"/>
    <property type="match status" value="1"/>
</dbReference>
<feature type="transmembrane region" description="Helical" evidence="6">
    <location>
        <begin position="258"/>
        <end position="282"/>
    </location>
</feature>
<feature type="transmembrane region" description="Helical" evidence="6">
    <location>
        <begin position="329"/>
        <end position="350"/>
    </location>
</feature>
<evidence type="ECO:0000256" key="2">
    <source>
        <dbReference type="ARBA" id="ARBA00022448"/>
    </source>
</evidence>
<gene>
    <name evidence="8" type="ORF">Y958_29610</name>
</gene>
<evidence type="ECO:0000256" key="4">
    <source>
        <dbReference type="ARBA" id="ARBA00022989"/>
    </source>
</evidence>
<feature type="transmembrane region" description="Helical" evidence="6">
    <location>
        <begin position="294"/>
        <end position="317"/>
    </location>
</feature>
<feature type="transmembrane region" description="Helical" evidence="6">
    <location>
        <begin position="104"/>
        <end position="123"/>
    </location>
</feature>
<name>A0A248K2C3_9PROT</name>
<feature type="transmembrane region" description="Helical" evidence="6">
    <location>
        <begin position="424"/>
        <end position="447"/>
    </location>
</feature>
<feature type="domain" description="Major facilitator superfamily (MFS) profile" evidence="7">
    <location>
        <begin position="37"/>
        <end position="451"/>
    </location>
</feature>
<feature type="transmembrane region" description="Helical" evidence="6">
    <location>
        <begin position="129"/>
        <end position="151"/>
    </location>
</feature>
<keyword evidence="3 6" id="KW-0812">Transmembrane</keyword>
<evidence type="ECO:0000256" key="1">
    <source>
        <dbReference type="ARBA" id="ARBA00004141"/>
    </source>
</evidence>
<dbReference type="AlphaFoldDB" id="A0A248K2C3"/>
<dbReference type="InterPro" id="IPR020846">
    <property type="entry name" value="MFS_dom"/>
</dbReference>
<reference evidence="8 9" key="1">
    <citation type="submission" date="2017-06" db="EMBL/GenBank/DDBJ databases">
        <title>Complete genome sequence of Nitrospirillum amazonense strain CBAmC, an endophytic nitrogen-fixing and plant growth-promoting bacterium, isolated from sugarcane.</title>
        <authorList>
            <person name="Schwab S."/>
            <person name="dos Santos Teixeira K.R."/>
            <person name="Simoes Araujo J.L."/>
            <person name="Soares Vidal M."/>
            <person name="Borges de Freitas H.R."/>
            <person name="Rivello Crivelaro A.L."/>
            <person name="Bueno de Camargo Nunes A."/>
            <person name="dos Santos C.M."/>
            <person name="Palmeira da Silva Rosa D."/>
            <person name="da Silva Padilha D."/>
            <person name="da Silva E."/>
            <person name="Araujo Terra L."/>
            <person name="Soares Mendes V."/>
            <person name="Farinelli L."/>
            <person name="Magalhaes Cruz L."/>
            <person name="Baldani J.I."/>
        </authorList>
    </citation>
    <scope>NUCLEOTIDE SEQUENCE [LARGE SCALE GENOMIC DNA]</scope>
    <source>
        <strain evidence="8 9">CBAmC</strain>
    </source>
</reference>
<dbReference type="Pfam" id="PF07690">
    <property type="entry name" value="MFS_1"/>
    <property type="match status" value="1"/>
</dbReference>
<keyword evidence="4 6" id="KW-1133">Transmembrane helix</keyword>
<evidence type="ECO:0000259" key="7">
    <source>
        <dbReference type="PROSITE" id="PS50850"/>
    </source>
</evidence>
<evidence type="ECO:0000256" key="3">
    <source>
        <dbReference type="ARBA" id="ARBA00022692"/>
    </source>
</evidence>
<dbReference type="EMBL" id="CP022113">
    <property type="protein sequence ID" value="ASG25123.1"/>
    <property type="molecule type" value="Genomic_DNA"/>
</dbReference>
<keyword evidence="9" id="KW-1185">Reference proteome</keyword>
<evidence type="ECO:0000256" key="5">
    <source>
        <dbReference type="ARBA" id="ARBA00023136"/>
    </source>
</evidence>
<dbReference type="GO" id="GO:0016020">
    <property type="term" value="C:membrane"/>
    <property type="evidence" value="ECO:0007669"/>
    <property type="project" value="UniProtKB-SubCell"/>
</dbReference>
<feature type="transmembrane region" description="Helical" evidence="6">
    <location>
        <begin position="203"/>
        <end position="224"/>
    </location>
</feature>
<feature type="transmembrane region" description="Helical" evidence="6">
    <location>
        <begin position="356"/>
        <end position="378"/>
    </location>
</feature>
<accession>A0A248K2C3</accession>
<dbReference type="KEGG" id="nao:Y958_29610"/>
<evidence type="ECO:0000256" key="6">
    <source>
        <dbReference type="SAM" id="Phobius"/>
    </source>
</evidence>
<organism evidence="8 9">
    <name type="scientific">Nitrospirillum viridazoti CBAmc</name>
    <dbReference type="NCBI Taxonomy" id="1441467"/>
    <lineage>
        <taxon>Bacteria</taxon>
        <taxon>Pseudomonadati</taxon>
        <taxon>Pseudomonadota</taxon>
        <taxon>Alphaproteobacteria</taxon>
        <taxon>Rhodospirillales</taxon>
        <taxon>Azospirillaceae</taxon>
        <taxon>Nitrospirillum</taxon>
        <taxon>Nitrospirillum viridazoti</taxon>
    </lineage>
</organism>
<keyword evidence="5 6" id="KW-0472">Membrane</keyword>
<dbReference type="InterPro" id="IPR044770">
    <property type="entry name" value="MFS_spinster-like"/>
</dbReference>
<feature type="transmembrane region" description="Helical" evidence="6">
    <location>
        <begin position="32"/>
        <end position="50"/>
    </location>
</feature>
<keyword evidence="2" id="KW-0813">Transport</keyword>
<comment type="subcellular location">
    <subcellularLocation>
        <location evidence="1">Membrane</location>
        <topology evidence="1">Multi-pass membrane protein</topology>
    </subcellularLocation>
</comment>
<dbReference type="InterPro" id="IPR036259">
    <property type="entry name" value="MFS_trans_sf"/>
</dbReference>
<dbReference type="Proteomes" id="UP000197153">
    <property type="component" value="Chromosome 4"/>
</dbReference>
<dbReference type="PANTHER" id="PTHR23505">
    <property type="entry name" value="SPINSTER"/>
    <property type="match status" value="1"/>
</dbReference>
<dbReference type="PANTHER" id="PTHR23505:SF79">
    <property type="entry name" value="PROTEIN SPINSTER"/>
    <property type="match status" value="1"/>
</dbReference>
<dbReference type="SUPFAM" id="SSF103473">
    <property type="entry name" value="MFS general substrate transporter"/>
    <property type="match status" value="1"/>
</dbReference>
<evidence type="ECO:0000313" key="8">
    <source>
        <dbReference type="EMBL" id="ASG25123.1"/>
    </source>
</evidence>
<feature type="transmembrane region" description="Helical" evidence="6">
    <location>
        <begin position="73"/>
        <end position="92"/>
    </location>
</feature>
<protein>
    <submittedName>
        <fullName evidence="8">MFS transporter</fullName>
    </submittedName>
</protein>
<dbReference type="GO" id="GO:0022857">
    <property type="term" value="F:transmembrane transporter activity"/>
    <property type="evidence" value="ECO:0007669"/>
    <property type="project" value="InterPro"/>
</dbReference>
<dbReference type="InterPro" id="IPR011701">
    <property type="entry name" value="MFS"/>
</dbReference>